<sequence>MLNRAFLEKLSKTIQIDADELEQYNRTAYGKDEYIGKVLAENEVMPENDFQMLLAKQMGFVFVNKFEPLPDNIIKTFSEMIPYRLASKHMVFPYAFDGTKLSVAAVNPWEIDFIEEISRKIDVVLTTSAVMMTKLQSVYERSQGTAEQAAEAFGDEDEYKNLMDLNLEDNQDLLDSEDEEPIKKLVNSVIFQALRDGSSDIHADPSAADTVIRERVDGVLHAVTKVPKYGHMPFINRIKVMAGLDISTKNRPQDGRTLIRLGGRKIDIRVSILPTVHGERAVLRLLTSSTGVLGIDQIGFSPRMKEYLVNTIDLPHGIFLVTGPTGSGKTTTLYASLNHLDQTRKNIVTIEDPVEYQIPGYGQVQVNEKVGLTFAAGLRSILRQDPDVIMIGEIRDKETAQIAIQSSLTGHMVFSTLHTNDTCATIVRLVDMEIEPYLISSSLKAILAQRLVRKICTGCKESYPVEWSVLQKAGFPDRMKEYFQGVLSRGKGCGKCLKTGYSGRVGIFEFLFINEDIKKQININPDAAAIRAVAEGNGLISMMEDGMMKVLDGITTLDEMLRVVEHDE</sequence>
<name>A0AAE0TAJ3_9BIVA</name>
<dbReference type="GO" id="GO:0016887">
    <property type="term" value="F:ATP hydrolysis activity"/>
    <property type="evidence" value="ECO:0007669"/>
    <property type="project" value="TreeGrafter"/>
</dbReference>
<dbReference type="SUPFAM" id="SSF160246">
    <property type="entry name" value="EspE N-terminal domain-like"/>
    <property type="match status" value="1"/>
</dbReference>
<dbReference type="PROSITE" id="PS00662">
    <property type="entry name" value="T2SP_E"/>
    <property type="match status" value="1"/>
</dbReference>
<accession>A0AAE0TAJ3</accession>
<keyword evidence="1" id="KW-0547">Nucleotide-binding</keyword>
<dbReference type="Pfam" id="PF05157">
    <property type="entry name" value="MshEN"/>
    <property type="match status" value="1"/>
</dbReference>
<dbReference type="Proteomes" id="UP001195483">
    <property type="component" value="Unassembled WGS sequence"/>
</dbReference>
<keyword evidence="2" id="KW-0067">ATP-binding</keyword>
<dbReference type="InterPro" id="IPR007831">
    <property type="entry name" value="T2SS_GspE_N"/>
</dbReference>
<evidence type="ECO:0000313" key="4">
    <source>
        <dbReference type="EMBL" id="KAK3606912.1"/>
    </source>
</evidence>
<keyword evidence="5" id="KW-1185">Reference proteome</keyword>
<dbReference type="InterPro" id="IPR027417">
    <property type="entry name" value="P-loop_NTPase"/>
</dbReference>
<dbReference type="InterPro" id="IPR001482">
    <property type="entry name" value="T2SS/T4SS_dom"/>
</dbReference>
<evidence type="ECO:0000259" key="3">
    <source>
        <dbReference type="PROSITE" id="PS00662"/>
    </source>
</evidence>
<protein>
    <recommendedName>
        <fullName evidence="3">Bacterial type II secretion system protein E domain-containing protein</fullName>
    </recommendedName>
</protein>
<evidence type="ECO:0000256" key="1">
    <source>
        <dbReference type="ARBA" id="ARBA00022741"/>
    </source>
</evidence>
<dbReference type="AlphaFoldDB" id="A0AAE0TAJ3"/>
<feature type="domain" description="Bacterial type II secretion system protein E" evidence="3">
    <location>
        <begin position="382"/>
        <end position="396"/>
    </location>
</feature>
<gene>
    <name evidence="4" type="ORF">CHS0354_018508</name>
</gene>
<dbReference type="InterPro" id="IPR037257">
    <property type="entry name" value="T2SS_E_N_sf"/>
</dbReference>
<dbReference type="Gene3D" id="3.30.300.160">
    <property type="entry name" value="Type II secretion system, protein E, N-terminal domain"/>
    <property type="match status" value="1"/>
</dbReference>
<dbReference type="Gene3D" id="3.30.450.90">
    <property type="match status" value="1"/>
</dbReference>
<evidence type="ECO:0000256" key="2">
    <source>
        <dbReference type="ARBA" id="ARBA00022840"/>
    </source>
</evidence>
<dbReference type="EMBL" id="JAEAOA010001141">
    <property type="protein sequence ID" value="KAK3606912.1"/>
    <property type="molecule type" value="Genomic_DNA"/>
</dbReference>
<organism evidence="4 5">
    <name type="scientific">Potamilus streckersoni</name>
    <dbReference type="NCBI Taxonomy" id="2493646"/>
    <lineage>
        <taxon>Eukaryota</taxon>
        <taxon>Metazoa</taxon>
        <taxon>Spiralia</taxon>
        <taxon>Lophotrochozoa</taxon>
        <taxon>Mollusca</taxon>
        <taxon>Bivalvia</taxon>
        <taxon>Autobranchia</taxon>
        <taxon>Heteroconchia</taxon>
        <taxon>Palaeoheterodonta</taxon>
        <taxon>Unionida</taxon>
        <taxon>Unionoidea</taxon>
        <taxon>Unionidae</taxon>
        <taxon>Ambleminae</taxon>
        <taxon>Lampsilini</taxon>
        <taxon>Potamilus</taxon>
    </lineage>
</organism>
<reference evidence="4" key="3">
    <citation type="submission" date="2023-05" db="EMBL/GenBank/DDBJ databases">
        <authorList>
            <person name="Smith C.H."/>
        </authorList>
    </citation>
    <scope>NUCLEOTIDE SEQUENCE</scope>
    <source>
        <strain evidence="4">CHS0354</strain>
        <tissue evidence="4">Mantle</tissue>
    </source>
</reference>
<dbReference type="Pfam" id="PF00437">
    <property type="entry name" value="T2SSE"/>
    <property type="match status" value="1"/>
</dbReference>
<reference evidence="4" key="1">
    <citation type="journal article" date="2021" name="Genome Biol. Evol.">
        <title>A High-Quality Reference Genome for a Parasitic Bivalve with Doubly Uniparental Inheritance (Bivalvia: Unionida).</title>
        <authorList>
            <person name="Smith C.H."/>
        </authorList>
    </citation>
    <scope>NUCLEOTIDE SEQUENCE</scope>
    <source>
        <strain evidence="4">CHS0354</strain>
    </source>
</reference>
<dbReference type="SUPFAM" id="SSF52540">
    <property type="entry name" value="P-loop containing nucleoside triphosphate hydrolases"/>
    <property type="match status" value="1"/>
</dbReference>
<reference evidence="4" key="2">
    <citation type="journal article" date="2021" name="Genome Biol. Evol.">
        <title>Developing a high-quality reference genome for a parasitic bivalve with doubly uniparental inheritance (Bivalvia: Unionida).</title>
        <authorList>
            <person name="Smith C.H."/>
        </authorList>
    </citation>
    <scope>NUCLEOTIDE SEQUENCE</scope>
    <source>
        <strain evidence="4">CHS0354</strain>
        <tissue evidence="4">Mantle</tissue>
    </source>
</reference>
<proteinExistence type="predicted"/>
<dbReference type="Gene3D" id="3.40.50.300">
    <property type="entry name" value="P-loop containing nucleotide triphosphate hydrolases"/>
    <property type="match status" value="1"/>
</dbReference>
<dbReference type="PANTHER" id="PTHR30258">
    <property type="entry name" value="TYPE II SECRETION SYSTEM PROTEIN GSPE-RELATED"/>
    <property type="match status" value="1"/>
</dbReference>
<dbReference type="PANTHER" id="PTHR30258:SF2">
    <property type="entry name" value="COMG OPERON PROTEIN 1"/>
    <property type="match status" value="1"/>
</dbReference>
<dbReference type="CDD" id="cd01129">
    <property type="entry name" value="PulE-GspE-like"/>
    <property type="match status" value="1"/>
</dbReference>
<evidence type="ECO:0000313" key="5">
    <source>
        <dbReference type="Proteomes" id="UP001195483"/>
    </source>
</evidence>
<dbReference type="GO" id="GO:0005886">
    <property type="term" value="C:plasma membrane"/>
    <property type="evidence" value="ECO:0007669"/>
    <property type="project" value="TreeGrafter"/>
</dbReference>
<dbReference type="GO" id="GO:0005524">
    <property type="term" value="F:ATP binding"/>
    <property type="evidence" value="ECO:0007669"/>
    <property type="project" value="UniProtKB-KW"/>
</dbReference>
<dbReference type="FunFam" id="3.40.50.300:FF:000398">
    <property type="entry name" value="Type IV pilus assembly ATPase PilB"/>
    <property type="match status" value="1"/>
</dbReference>
<comment type="caution">
    <text evidence="4">The sequence shown here is derived from an EMBL/GenBank/DDBJ whole genome shotgun (WGS) entry which is preliminary data.</text>
</comment>